<keyword evidence="2" id="KW-1185">Reference proteome</keyword>
<protein>
    <submittedName>
        <fullName evidence="1">Uncharacterized protein</fullName>
    </submittedName>
</protein>
<dbReference type="EMBL" id="JADYXP020000007">
    <property type="protein sequence ID" value="KAL0120400.1"/>
    <property type="molecule type" value="Genomic_DNA"/>
</dbReference>
<sequence length="96" mass="10642">MPCVMFRVVTGFGLQQRCELKLRAAGMRSDSRMAARDIRSSFADGGAAVAKRPSISAMFGYDLEYGEIVYDNKLIGYTSEKNECLRSLRVSAPQQP</sequence>
<organism evidence="1 2">
    <name type="scientific">Cardiocondyla obscurior</name>
    <dbReference type="NCBI Taxonomy" id="286306"/>
    <lineage>
        <taxon>Eukaryota</taxon>
        <taxon>Metazoa</taxon>
        <taxon>Ecdysozoa</taxon>
        <taxon>Arthropoda</taxon>
        <taxon>Hexapoda</taxon>
        <taxon>Insecta</taxon>
        <taxon>Pterygota</taxon>
        <taxon>Neoptera</taxon>
        <taxon>Endopterygota</taxon>
        <taxon>Hymenoptera</taxon>
        <taxon>Apocrita</taxon>
        <taxon>Aculeata</taxon>
        <taxon>Formicoidea</taxon>
        <taxon>Formicidae</taxon>
        <taxon>Myrmicinae</taxon>
        <taxon>Cardiocondyla</taxon>
    </lineage>
</organism>
<dbReference type="Proteomes" id="UP001430953">
    <property type="component" value="Unassembled WGS sequence"/>
</dbReference>
<name>A0AAW2FYW7_9HYME</name>
<evidence type="ECO:0000313" key="2">
    <source>
        <dbReference type="Proteomes" id="UP001430953"/>
    </source>
</evidence>
<reference evidence="1 2" key="1">
    <citation type="submission" date="2023-03" db="EMBL/GenBank/DDBJ databases">
        <title>High recombination rates correlate with genetic variation in Cardiocondyla obscurior ants.</title>
        <authorList>
            <person name="Errbii M."/>
        </authorList>
    </citation>
    <scope>NUCLEOTIDE SEQUENCE [LARGE SCALE GENOMIC DNA]</scope>
    <source>
        <strain evidence="1">Alpha-2009</strain>
        <tissue evidence="1">Whole body</tissue>
    </source>
</reference>
<comment type="caution">
    <text evidence="1">The sequence shown here is derived from an EMBL/GenBank/DDBJ whole genome shotgun (WGS) entry which is preliminary data.</text>
</comment>
<evidence type="ECO:0000313" key="1">
    <source>
        <dbReference type="EMBL" id="KAL0120400.1"/>
    </source>
</evidence>
<accession>A0AAW2FYW7</accession>
<dbReference type="AlphaFoldDB" id="A0AAW2FYW7"/>
<gene>
    <name evidence="1" type="ORF">PUN28_008228</name>
</gene>
<proteinExistence type="predicted"/>